<dbReference type="EMBL" id="GISG01190288">
    <property type="protein sequence ID" value="MBA4655968.1"/>
    <property type="molecule type" value="Transcribed_RNA"/>
</dbReference>
<proteinExistence type="predicted"/>
<organism evidence="2">
    <name type="scientific">Opuntia streptacantha</name>
    <name type="common">Prickly pear cactus</name>
    <name type="synonym">Opuntia cardona</name>
    <dbReference type="NCBI Taxonomy" id="393608"/>
    <lineage>
        <taxon>Eukaryota</taxon>
        <taxon>Viridiplantae</taxon>
        <taxon>Streptophyta</taxon>
        <taxon>Embryophyta</taxon>
        <taxon>Tracheophyta</taxon>
        <taxon>Spermatophyta</taxon>
        <taxon>Magnoliopsida</taxon>
        <taxon>eudicotyledons</taxon>
        <taxon>Gunneridae</taxon>
        <taxon>Pentapetalae</taxon>
        <taxon>Caryophyllales</taxon>
        <taxon>Cactineae</taxon>
        <taxon>Cactaceae</taxon>
        <taxon>Opuntioideae</taxon>
        <taxon>Opuntia</taxon>
    </lineage>
</organism>
<accession>A0A7C9E7Y9</accession>
<evidence type="ECO:0000256" key="1">
    <source>
        <dbReference type="SAM" id="MobiDB-lite"/>
    </source>
</evidence>
<reference evidence="2" key="2">
    <citation type="submission" date="2020-07" db="EMBL/GenBank/DDBJ databases">
        <authorList>
            <person name="Vera ALvarez R."/>
            <person name="Arias-Moreno D.M."/>
            <person name="Jimenez-Jacinto V."/>
            <person name="Jimenez-Bremont J.F."/>
            <person name="Swaminathan K."/>
            <person name="Moose S.P."/>
            <person name="Guerrero-Gonzalez M.L."/>
            <person name="Marino-Ramirez L."/>
            <person name="Landsman D."/>
            <person name="Rodriguez-Kessler M."/>
            <person name="Delgado-Sanchez P."/>
        </authorList>
    </citation>
    <scope>NUCLEOTIDE SEQUENCE</scope>
    <source>
        <tissue evidence="2">Cladode</tissue>
    </source>
</reference>
<evidence type="ECO:0000313" key="2">
    <source>
        <dbReference type="EMBL" id="MBA4655968.1"/>
    </source>
</evidence>
<sequence>MRSRQSAPSPRAPNPTRPTMLGGSCPTTRVDLSQTSTTPLMLLGPTSSCLALMPTMMLALLSSSGSRPTWPPSTGLRPLGFSSWLTLLGTLLTLPTRVRVSQ</sequence>
<dbReference type="AlphaFoldDB" id="A0A7C9E7Y9"/>
<name>A0A7C9E7Y9_OPUST</name>
<protein>
    <submittedName>
        <fullName evidence="2">Uncharacterized protein</fullName>
    </submittedName>
</protein>
<reference evidence="2" key="1">
    <citation type="journal article" date="2013" name="J. Plant Res.">
        <title>Effect of fungi and light on seed germination of three Opuntia species from semiarid lands of central Mexico.</title>
        <authorList>
            <person name="Delgado-Sanchez P."/>
            <person name="Jimenez-Bremont J.F."/>
            <person name="Guerrero-Gonzalez Mde L."/>
            <person name="Flores J."/>
        </authorList>
    </citation>
    <scope>NUCLEOTIDE SEQUENCE</scope>
    <source>
        <tissue evidence="2">Cladode</tissue>
    </source>
</reference>
<feature type="region of interest" description="Disordered" evidence="1">
    <location>
        <begin position="1"/>
        <end position="25"/>
    </location>
</feature>